<dbReference type="PROSITE" id="PS50850">
    <property type="entry name" value="MFS"/>
    <property type="match status" value="1"/>
</dbReference>
<name>A0A839XKQ9_9PSEU</name>
<feature type="transmembrane region" description="Helical" evidence="5">
    <location>
        <begin position="109"/>
        <end position="129"/>
    </location>
</feature>
<evidence type="ECO:0000256" key="1">
    <source>
        <dbReference type="ARBA" id="ARBA00004651"/>
    </source>
</evidence>
<dbReference type="Pfam" id="PF07690">
    <property type="entry name" value="MFS_1"/>
    <property type="match status" value="1"/>
</dbReference>
<protein>
    <submittedName>
        <fullName evidence="7">AAHS family benzoate transporter-like MFS transporter</fullName>
    </submittedName>
</protein>
<keyword evidence="8" id="KW-1185">Reference proteome</keyword>
<dbReference type="GO" id="GO:0046943">
    <property type="term" value="F:carboxylic acid transmembrane transporter activity"/>
    <property type="evidence" value="ECO:0007669"/>
    <property type="project" value="TreeGrafter"/>
</dbReference>
<evidence type="ECO:0000256" key="3">
    <source>
        <dbReference type="ARBA" id="ARBA00022989"/>
    </source>
</evidence>
<evidence type="ECO:0000256" key="2">
    <source>
        <dbReference type="ARBA" id="ARBA00022692"/>
    </source>
</evidence>
<evidence type="ECO:0000313" key="8">
    <source>
        <dbReference type="Proteomes" id="UP000564573"/>
    </source>
</evidence>
<feature type="transmembrane region" description="Helical" evidence="5">
    <location>
        <begin position="399"/>
        <end position="418"/>
    </location>
</feature>
<dbReference type="InterPro" id="IPR036259">
    <property type="entry name" value="MFS_trans_sf"/>
</dbReference>
<dbReference type="PANTHER" id="PTHR23508">
    <property type="entry name" value="CARBOXYLIC ACID TRANSPORTER PROTEIN HOMOLOG"/>
    <property type="match status" value="1"/>
</dbReference>
<keyword evidence="4 5" id="KW-0472">Membrane</keyword>
<dbReference type="AlphaFoldDB" id="A0A839XKQ9"/>
<gene>
    <name evidence="7" type="ORF">FB384_000212</name>
</gene>
<evidence type="ECO:0000256" key="5">
    <source>
        <dbReference type="SAM" id="Phobius"/>
    </source>
</evidence>
<reference evidence="7 8" key="1">
    <citation type="submission" date="2020-08" db="EMBL/GenBank/DDBJ databases">
        <title>Sequencing the genomes of 1000 actinobacteria strains.</title>
        <authorList>
            <person name="Klenk H.-P."/>
        </authorList>
    </citation>
    <scope>NUCLEOTIDE SEQUENCE [LARGE SCALE GENOMIC DNA]</scope>
    <source>
        <strain evidence="7 8">DSM 45267</strain>
    </source>
</reference>
<sequence>MAGPTTPPRAGSGTLVAVICCCAVIFDGYDLSVYATTIPALLEYEPWQLDEAQAGMIASYAFMGMLVGTLICGLATDLLGRRRMLIASMTWFSVFMGACALAPDPGLFGLFRFASGIGLGGLLPTALALTAEFAPRGRRNLFNALVSSGFSVGTIAASLIGLVVIEQWGFRPMFAIGVLPLVLLVPVAYVRLPESADFLHSKGKHEQARAVADRYGLPERARPGTATEPRASLRDLLRRPLLTTAVVFALATLIGQLFIYGLSTWLPAIMRSAGYPLGSALSFLATMSLGAIAGATVMSWFADRIGARTVAAWGFGIGVLSLVTMSLAPPTPVLYAAVALAGVGANGTAVILNGFIATWFPAAIRATALGSIMTVARLGGIVGPILGGLIAAADLPVQWSFYVFLIPAAIGIGLVLLLPRRHLDGAPLGTATEPEPVRGGTA</sequence>
<accession>A0A839XKQ9</accession>
<feature type="transmembrane region" description="Helical" evidence="5">
    <location>
        <begin position="280"/>
        <end position="302"/>
    </location>
</feature>
<evidence type="ECO:0000256" key="4">
    <source>
        <dbReference type="ARBA" id="ARBA00023136"/>
    </source>
</evidence>
<organism evidence="7 8">
    <name type="scientific">Prauserella sediminis</name>
    <dbReference type="NCBI Taxonomy" id="577680"/>
    <lineage>
        <taxon>Bacteria</taxon>
        <taxon>Bacillati</taxon>
        <taxon>Actinomycetota</taxon>
        <taxon>Actinomycetes</taxon>
        <taxon>Pseudonocardiales</taxon>
        <taxon>Pseudonocardiaceae</taxon>
        <taxon>Prauserella</taxon>
        <taxon>Prauserella salsuginis group</taxon>
    </lineage>
</organism>
<feature type="transmembrane region" description="Helical" evidence="5">
    <location>
        <begin position="12"/>
        <end position="32"/>
    </location>
</feature>
<feature type="transmembrane region" description="Helical" evidence="5">
    <location>
        <begin position="171"/>
        <end position="192"/>
    </location>
</feature>
<dbReference type="EMBL" id="JACIBS010000001">
    <property type="protein sequence ID" value="MBB3661308.1"/>
    <property type="molecule type" value="Genomic_DNA"/>
</dbReference>
<feature type="transmembrane region" description="Helical" evidence="5">
    <location>
        <begin position="309"/>
        <end position="328"/>
    </location>
</feature>
<dbReference type="GO" id="GO:0005886">
    <property type="term" value="C:plasma membrane"/>
    <property type="evidence" value="ECO:0007669"/>
    <property type="project" value="UniProtKB-SubCell"/>
</dbReference>
<proteinExistence type="predicted"/>
<dbReference type="InterPro" id="IPR011701">
    <property type="entry name" value="MFS"/>
</dbReference>
<dbReference type="CDD" id="cd17365">
    <property type="entry name" value="MFS_PcaK_like"/>
    <property type="match status" value="1"/>
</dbReference>
<comment type="caution">
    <text evidence="7">The sequence shown here is derived from an EMBL/GenBank/DDBJ whole genome shotgun (WGS) entry which is preliminary data.</text>
</comment>
<feature type="transmembrane region" description="Helical" evidence="5">
    <location>
        <begin position="240"/>
        <end position="260"/>
    </location>
</feature>
<dbReference type="RefSeq" id="WP_183778280.1">
    <property type="nucleotide sequence ID" value="NZ_JACIBS010000001.1"/>
</dbReference>
<feature type="transmembrane region" description="Helical" evidence="5">
    <location>
        <begin position="52"/>
        <end position="72"/>
    </location>
</feature>
<dbReference type="Gene3D" id="1.20.1250.20">
    <property type="entry name" value="MFS general substrate transporter like domains"/>
    <property type="match status" value="2"/>
</dbReference>
<keyword evidence="2 5" id="KW-0812">Transmembrane</keyword>
<dbReference type="Proteomes" id="UP000564573">
    <property type="component" value="Unassembled WGS sequence"/>
</dbReference>
<feature type="transmembrane region" description="Helical" evidence="5">
    <location>
        <begin position="141"/>
        <end position="165"/>
    </location>
</feature>
<dbReference type="InterPro" id="IPR020846">
    <property type="entry name" value="MFS_dom"/>
</dbReference>
<dbReference type="SUPFAM" id="SSF103473">
    <property type="entry name" value="MFS general substrate transporter"/>
    <property type="match status" value="1"/>
</dbReference>
<feature type="domain" description="Major facilitator superfamily (MFS) profile" evidence="6">
    <location>
        <begin position="16"/>
        <end position="423"/>
    </location>
</feature>
<feature type="transmembrane region" description="Helical" evidence="5">
    <location>
        <begin position="84"/>
        <end position="103"/>
    </location>
</feature>
<evidence type="ECO:0000313" key="7">
    <source>
        <dbReference type="EMBL" id="MBB3661308.1"/>
    </source>
</evidence>
<feature type="transmembrane region" description="Helical" evidence="5">
    <location>
        <begin position="334"/>
        <end position="360"/>
    </location>
</feature>
<evidence type="ECO:0000259" key="6">
    <source>
        <dbReference type="PROSITE" id="PS50850"/>
    </source>
</evidence>
<comment type="subcellular location">
    <subcellularLocation>
        <location evidence="1">Cell membrane</location>
        <topology evidence="1">Multi-pass membrane protein</topology>
    </subcellularLocation>
</comment>
<keyword evidence="3 5" id="KW-1133">Transmembrane helix</keyword>
<feature type="transmembrane region" description="Helical" evidence="5">
    <location>
        <begin position="372"/>
        <end position="393"/>
    </location>
</feature>
<dbReference type="PANTHER" id="PTHR23508:SF10">
    <property type="entry name" value="CARBOXYLIC ACID TRANSPORTER PROTEIN HOMOLOG"/>
    <property type="match status" value="1"/>
</dbReference>